<reference evidence="10" key="1">
    <citation type="journal article" date="2019" name="Int. J. Syst. Evol. Microbiol.">
        <title>The Global Catalogue of Microorganisms (GCM) 10K type strain sequencing project: providing services to taxonomists for standard genome sequencing and annotation.</title>
        <authorList>
            <consortium name="The Broad Institute Genomics Platform"/>
            <consortium name="The Broad Institute Genome Sequencing Center for Infectious Disease"/>
            <person name="Wu L."/>
            <person name="Ma J."/>
        </authorList>
    </citation>
    <scope>NUCLEOTIDE SEQUENCE [LARGE SCALE GENOMIC DNA]</scope>
    <source>
        <strain evidence="10">KCTC 42087</strain>
    </source>
</reference>
<proteinExistence type="inferred from homology"/>
<feature type="transmembrane region" description="Helical" evidence="7">
    <location>
        <begin position="334"/>
        <end position="353"/>
    </location>
</feature>
<feature type="transmembrane region" description="Helical" evidence="7">
    <location>
        <begin position="234"/>
        <end position="263"/>
    </location>
</feature>
<keyword evidence="5 7" id="KW-0472">Membrane</keyword>
<dbReference type="PANTHER" id="PTHR30572">
    <property type="entry name" value="MEMBRANE COMPONENT OF TRANSPORTER-RELATED"/>
    <property type="match status" value="1"/>
</dbReference>
<gene>
    <name evidence="9" type="ORF">ACFPZN_49635</name>
</gene>
<feature type="domain" description="ABC3 transporter permease C-terminal" evidence="8">
    <location>
        <begin position="241"/>
        <end position="356"/>
    </location>
</feature>
<comment type="caution">
    <text evidence="9">The sequence shown here is derived from an EMBL/GenBank/DDBJ whole genome shotgun (WGS) entry which is preliminary data.</text>
</comment>
<feature type="non-terminal residue" evidence="9">
    <location>
        <position position="377"/>
    </location>
</feature>
<comment type="similarity">
    <text evidence="6">Belongs to the ABC-4 integral membrane protein family.</text>
</comment>
<keyword evidence="2" id="KW-1003">Cell membrane</keyword>
<dbReference type="EMBL" id="JBHSON010000121">
    <property type="protein sequence ID" value="MFC5753733.1"/>
    <property type="molecule type" value="Genomic_DNA"/>
</dbReference>
<feature type="transmembrane region" description="Helical" evidence="7">
    <location>
        <begin position="284"/>
        <end position="314"/>
    </location>
</feature>
<evidence type="ECO:0000256" key="2">
    <source>
        <dbReference type="ARBA" id="ARBA00022475"/>
    </source>
</evidence>
<dbReference type="InterPro" id="IPR050250">
    <property type="entry name" value="Macrolide_Exporter_MacB"/>
</dbReference>
<evidence type="ECO:0000256" key="1">
    <source>
        <dbReference type="ARBA" id="ARBA00004651"/>
    </source>
</evidence>
<dbReference type="InterPro" id="IPR003838">
    <property type="entry name" value="ABC3_permease_C"/>
</dbReference>
<evidence type="ECO:0000259" key="8">
    <source>
        <dbReference type="Pfam" id="PF02687"/>
    </source>
</evidence>
<evidence type="ECO:0000313" key="9">
    <source>
        <dbReference type="EMBL" id="MFC5753733.1"/>
    </source>
</evidence>
<dbReference type="Proteomes" id="UP001596074">
    <property type="component" value="Unassembled WGS sequence"/>
</dbReference>
<keyword evidence="4 7" id="KW-1133">Transmembrane helix</keyword>
<comment type="subcellular location">
    <subcellularLocation>
        <location evidence="1">Cell membrane</location>
        <topology evidence="1">Multi-pass membrane protein</topology>
    </subcellularLocation>
</comment>
<organism evidence="9 10">
    <name type="scientific">Actinomadura rugatobispora</name>
    <dbReference type="NCBI Taxonomy" id="1994"/>
    <lineage>
        <taxon>Bacteria</taxon>
        <taxon>Bacillati</taxon>
        <taxon>Actinomycetota</taxon>
        <taxon>Actinomycetes</taxon>
        <taxon>Streptosporangiales</taxon>
        <taxon>Thermomonosporaceae</taxon>
        <taxon>Actinomadura</taxon>
    </lineage>
</organism>
<evidence type="ECO:0000256" key="6">
    <source>
        <dbReference type="ARBA" id="ARBA00038076"/>
    </source>
</evidence>
<evidence type="ECO:0000313" key="10">
    <source>
        <dbReference type="Proteomes" id="UP001596074"/>
    </source>
</evidence>
<dbReference type="PANTHER" id="PTHR30572:SF4">
    <property type="entry name" value="ABC TRANSPORTER PERMEASE YTRF"/>
    <property type="match status" value="1"/>
</dbReference>
<keyword evidence="3 7" id="KW-0812">Transmembrane</keyword>
<dbReference type="Pfam" id="PF02687">
    <property type="entry name" value="FtsX"/>
    <property type="match status" value="1"/>
</dbReference>
<dbReference type="RefSeq" id="WP_378291069.1">
    <property type="nucleotide sequence ID" value="NZ_JBHSON010000121.1"/>
</dbReference>
<sequence length="377" mass="38328">MRAVWQAARFAVRRRRLQTSLITLVLLLSSATVVLALGLLVTVDDPYDKAFARQRGAHLTVTYAPAKVTAAQAAASASRPGVTAAAGPFRTQIMNVSEGNGRGLLPPGPLTVSERAGRDGDRVDRLWLKSGRWATAPGEIVIGNDVRFPFDPIGRTATFGDGRAFTVVGTAGSITRSAQAWVAPGQLTAPDGLQMLYRLADPGAPAGTVTAGLPAASSQSYLVPRQKATEDGKVVIPFLIAFGIAGLIVAVLIIGNVVSGAVVSGFRHIGVLKALGFTPAQVTGVYLAMVAVPGVLGGLAGIVIGNALAGGVIGAFGESFDLPTASGVSVRVDALALAGVLAVVVVTALLLAARAGRIPAAVAVSAGGAPRRGRALR</sequence>
<evidence type="ECO:0000256" key="4">
    <source>
        <dbReference type="ARBA" id="ARBA00022989"/>
    </source>
</evidence>
<keyword evidence="10" id="KW-1185">Reference proteome</keyword>
<evidence type="ECO:0000256" key="5">
    <source>
        <dbReference type="ARBA" id="ARBA00023136"/>
    </source>
</evidence>
<protein>
    <submittedName>
        <fullName evidence="9">FtsX-like permease family protein</fullName>
    </submittedName>
</protein>
<accession>A0ABW1AGQ1</accession>
<evidence type="ECO:0000256" key="7">
    <source>
        <dbReference type="SAM" id="Phobius"/>
    </source>
</evidence>
<name>A0ABW1AGQ1_9ACTN</name>
<evidence type="ECO:0000256" key="3">
    <source>
        <dbReference type="ARBA" id="ARBA00022692"/>
    </source>
</evidence>